<dbReference type="AlphaFoldDB" id="A0AAD3QZF8"/>
<dbReference type="InterPro" id="IPR006020">
    <property type="entry name" value="PTB/PI_dom"/>
</dbReference>
<name>A0AAD3QZF8_LATJO</name>
<proteinExistence type="predicted"/>
<evidence type="ECO:0000313" key="3">
    <source>
        <dbReference type="EMBL" id="GLD49998.1"/>
    </source>
</evidence>
<reference evidence="3" key="1">
    <citation type="submission" date="2022-08" db="EMBL/GenBank/DDBJ databases">
        <title>Genome sequencing of akame (Lates japonicus).</title>
        <authorList>
            <person name="Hashiguchi Y."/>
            <person name="Takahashi H."/>
        </authorList>
    </citation>
    <scope>NUCLEOTIDE SEQUENCE</scope>
    <source>
        <strain evidence="3">Kochi</strain>
    </source>
</reference>
<dbReference type="Pfam" id="PF14719">
    <property type="entry name" value="PID_2"/>
    <property type="match status" value="1"/>
</dbReference>
<accession>A0AAD3QZF8</accession>
<protein>
    <submittedName>
        <fullName evidence="3">Protein FAM43A</fullName>
    </submittedName>
</protein>
<dbReference type="Gene3D" id="2.30.29.30">
    <property type="entry name" value="Pleckstrin-homology domain (PH domain)/Phosphotyrosine-binding domain (PTB)"/>
    <property type="match status" value="1"/>
</dbReference>
<feature type="region of interest" description="Disordered" evidence="1">
    <location>
        <begin position="1"/>
        <end position="34"/>
    </location>
</feature>
<keyword evidence="4" id="KW-1185">Reference proteome</keyword>
<feature type="compositionally biased region" description="Basic and acidic residues" evidence="1">
    <location>
        <begin position="22"/>
        <end position="33"/>
    </location>
</feature>
<dbReference type="Proteomes" id="UP001279410">
    <property type="component" value="Unassembled WGS sequence"/>
</dbReference>
<dbReference type="SUPFAM" id="SSF50729">
    <property type="entry name" value="PH domain-like"/>
    <property type="match status" value="1"/>
</dbReference>
<feature type="domain" description="PID" evidence="2">
    <location>
        <begin position="36"/>
        <end position="91"/>
    </location>
</feature>
<sequence length="209" mass="22910">MLHPPSPSPARERAQQGGQHVQAKEEKGEDQQRDPTYTAFHLGNATTIQSKGDGCTDVAAARSGARSEMGKNGTKMRLTISAQGIRMVHRTIRPRLTLLLVSGRRRQRPWRCSCTRLLATAPAEFKRLKGGDARHRQQQLIGEQTIPLVPQKPLNGQLPQNFGGARSRSAPKLGSIMRPVGEEGGAAMHFECEDILDTDDDCVANVNRS</sequence>
<evidence type="ECO:0000259" key="2">
    <source>
        <dbReference type="Pfam" id="PF14719"/>
    </source>
</evidence>
<gene>
    <name evidence="3" type="ORF">AKAME5_002774200</name>
</gene>
<evidence type="ECO:0000313" key="4">
    <source>
        <dbReference type="Proteomes" id="UP001279410"/>
    </source>
</evidence>
<evidence type="ECO:0000256" key="1">
    <source>
        <dbReference type="SAM" id="MobiDB-lite"/>
    </source>
</evidence>
<comment type="caution">
    <text evidence="3">The sequence shown here is derived from an EMBL/GenBank/DDBJ whole genome shotgun (WGS) entry which is preliminary data.</text>
</comment>
<dbReference type="EMBL" id="BRZM01003569">
    <property type="protein sequence ID" value="GLD49998.1"/>
    <property type="molecule type" value="Genomic_DNA"/>
</dbReference>
<organism evidence="3 4">
    <name type="scientific">Lates japonicus</name>
    <name type="common">Japanese lates</name>
    <dbReference type="NCBI Taxonomy" id="270547"/>
    <lineage>
        <taxon>Eukaryota</taxon>
        <taxon>Metazoa</taxon>
        <taxon>Chordata</taxon>
        <taxon>Craniata</taxon>
        <taxon>Vertebrata</taxon>
        <taxon>Euteleostomi</taxon>
        <taxon>Actinopterygii</taxon>
        <taxon>Neopterygii</taxon>
        <taxon>Teleostei</taxon>
        <taxon>Neoteleostei</taxon>
        <taxon>Acanthomorphata</taxon>
        <taxon>Carangaria</taxon>
        <taxon>Carangaria incertae sedis</taxon>
        <taxon>Centropomidae</taxon>
        <taxon>Lates</taxon>
    </lineage>
</organism>
<dbReference type="InterPro" id="IPR011993">
    <property type="entry name" value="PH-like_dom_sf"/>
</dbReference>